<dbReference type="InterPro" id="IPR050834">
    <property type="entry name" value="Glycosyltransf_2"/>
</dbReference>
<feature type="domain" description="Glycosyltransferase 2-like" evidence="1">
    <location>
        <begin position="36"/>
        <end position="170"/>
    </location>
</feature>
<proteinExistence type="predicted"/>
<dbReference type="InterPro" id="IPR001173">
    <property type="entry name" value="Glyco_trans_2-like"/>
</dbReference>
<dbReference type="PANTHER" id="PTHR43685">
    <property type="entry name" value="GLYCOSYLTRANSFERASE"/>
    <property type="match status" value="1"/>
</dbReference>
<keyword evidence="3" id="KW-1185">Reference proteome</keyword>
<dbReference type="RefSeq" id="WP_377815214.1">
    <property type="nucleotide sequence ID" value="NZ_JBHRSJ010000030.1"/>
</dbReference>
<dbReference type="SUPFAM" id="SSF53448">
    <property type="entry name" value="Nucleotide-diphospho-sugar transferases"/>
    <property type="match status" value="1"/>
</dbReference>
<dbReference type="InterPro" id="IPR029044">
    <property type="entry name" value="Nucleotide-diphossugar_trans"/>
</dbReference>
<comment type="caution">
    <text evidence="2">The sequence shown here is derived from an EMBL/GenBank/DDBJ whole genome shotgun (WGS) entry which is preliminary data.</text>
</comment>
<gene>
    <name evidence="2" type="ORF">ACFOJE_14815</name>
</gene>
<accession>A0ABV7AVW7</accession>
<dbReference type="PANTHER" id="PTHR43685:SF11">
    <property type="entry name" value="GLYCOSYLTRANSFERASE TAGX-RELATED"/>
    <property type="match status" value="1"/>
</dbReference>
<name>A0ABV7AVW7_9GAMM</name>
<reference evidence="3" key="1">
    <citation type="journal article" date="2019" name="Int. J. Syst. Evol. Microbiol.">
        <title>The Global Catalogue of Microorganisms (GCM) 10K type strain sequencing project: providing services to taxonomists for standard genome sequencing and annotation.</title>
        <authorList>
            <consortium name="The Broad Institute Genomics Platform"/>
            <consortium name="The Broad Institute Genome Sequencing Center for Infectious Disease"/>
            <person name="Wu L."/>
            <person name="Ma J."/>
        </authorList>
    </citation>
    <scope>NUCLEOTIDE SEQUENCE [LARGE SCALE GENOMIC DNA]</scope>
    <source>
        <strain evidence="3">KCTC 62195</strain>
    </source>
</reference>
<dbReference type="Pfam" id="PF00535">
    <property type="entry name" value="Glycos_transf_2"/>
    <property type="match status" value="1"/>
</dbReference>
<organism evidence="2 3">
    <name type="scientific">Azotobacter bryophylli</name>
    <dbReference type="NCBI Taxonomy" id="1986537"/>
    <lineage>
        <taxon>Bacteria</taxon>
        <taxon>Pseudomonadati</taxon>
        <taxon>Pseudomonadota</taxon>
        <taxon>Gammaproteobacteria</taxon>
        <taxon>Pseudomonadales</taxon>
        <taxon>Pseudomonadaceae</taxon>
        <taxon>Azotobacter</taxon>
    </lineage>
</organism>
<dbReference type="Gene3D" id="3.90.550.10">
    <property type="entry name" value="Spore Coat Polysaccharide Biosynthesis Protein SpsA, Chain A"/>
    <property type="match status" value="1"/>
</dbReference>
<dbReference type="EMBL" id="JBHRSJ010000030">
    <property type="protein sequence ID" value="MFC2973475.1"/>
    <property type="molecule type" value="Genomic_DNA"/>
</dbReference>
<evidence type="ECO:0000313" key="3">
    <source>
        <dbReference type="Proteomes" id="UP001595457"/>
    </source>
</evidence>
<sequence length="355" mass="40613">MASKQVDLDGFRRLQLPSETQIISAWKTRADAPLVSVICITYNHERYIEDALRGFLIQVTDFPFEIIVHDDASNDRTAEIVKRYQSLYPHIIKPIFQTVNQYSTSPGIPISRCLEAAAGEYIALCEGDDFWIHPLKLKKQIDALSDSRHQSELCFHSAIRIDATNENRKIIGRYAQRSSLVSAECIIKHTHGQIPTASLVLTRAAARRYYEFLRDNPGLPVGDIYLQAIAAARDGALFIAETMSVYRIFAEGSWSARTRNSSVKIAHALKRFEATFVLDRLTNGRFHSAFMAALSDQSCDIVVHKSYDRRLKTDFLRETASYYTACQKLIFYLVCYMPRPLLRVIRVYRTFKRGR</sequence>
<evidence type="ECO:0000259" key="1">
    <source>
        <dbReference type="Pfam" id="PF00535"/>
    </source>
</evidence>
<dbReference type="Proteomes" id="UP001595457">
    <property type="component" value="Unassembled WGS sequence"/>
</dbReference>
<evidence type="ECO:0000313" key="2">
    <source>
        <dbReference type="EMBL" id="MFC2973475.1"/>
    </source>
</evidence>
<protein>
    <submittedName>
        <fullName evidence="2">Glycosyltransferase family 2 protein</fullName>
    </submittedName>
</protein>